<dbReference type="InterPro" id="IPR041685">
    <property type="entry name" value="AAA_GajA/Old/RecF-like"/>
</dbReference>
<dbReference type="InterPro" id="IPR051396">
    <property type="entry name" value="Bact_Antivir_Def_Nuclease"/>
</dbReference>
<dbReference type="InterPro" id="IPR027417">
    <property type="entry name" value="P-loop_NTPase"/>
</dbReference>
<evidence type="ECO:0000313" key="2">
    <source>
        <dbReference type="EMBL" id="OHB05544.1"/>
    </source>
</evidence>
<name>A0A1G2U7U3_9BACT</name>
<protein>
    <recommendedName>
        <fullName evidence="1">Endonuclease GajA/Old nuclease/RecF-like AAA domain-containing protein</fullName>
    </recommendedName>
</protein>
<reference evidence="2 3" key="1">
    <citation type="journal article" date="2016" name="Nat. Commun.">
        <title>Thousands of microbial genomes shed light on interconnected biogeochemical processes in an aquifer system.</title>
        <authorList>
            <person name="Anantharaman K."/>
            <person name="Brown C.T."/>
            <person name="Hug L.A."/>
            <person name="Sharon I."/>
            <person name="Castelle C.J."/>
            <person name="Probst A.J."/>
            <person name="Thomas B.C."/>
            <person name="Singh A."/>
            <person name="Wilkins M.J."/>
            <person name="Karaoz U."/>
            <person name="Brodie E.L."/>
            <person name="Williams K.H."/>
            <person name="Hubbard S.S."/>
            <person name="Banfield J.F."/>
        </authorList>
    </citation>
    <scope>NUCLEOTIDE SEQUENCE [LARGE SCALE GENOMIC DNA]</scope>
</reference>
<dbReference type="EMBL" id="MHWG01000015">
    <property type="protein sequence ID" value="OHB05544.1"/>
    <property type="molecule type" value="Genomic_DNA"/>
</dbReference>
<dbReference type="AlphaFoldDB" id="A0A1G2U7U3"/>
<organism evidence="2 3">
    <name type="scientific">Candidatus Zambryskibacteria bacterium RIFCSPLOWO2_01_FULL_47_14</name>
    <dbReference type="NCBI Taxonomy" id="1802763"/>
    <lineage>
        <taxon>Bacteria</taxon>
        <taxon>Candidatus Zambryskiibacteriota</taxon>
    </lineage>
</organism>
<dbReference type="CDD" id="cd00267">
    <property type="entry name" value="ABC_ATPase"/>
    <property type="match status" value="1"/>
</dbReference>
<evidence type="ECO:0000313" key="3">
    <source>
        <dbReference type="Proteomes" id="UP000177068"/>
    </source>
</evidence>
<accession>A0A1G2U7U3</accession>
<gene>
    <name evidence="2" type="ORF">A3A26_03440</name>
</gene>
<dbReference type="PANTHER" id="PTHR43581">
    <property type="entry name" value="ATP/GTP PHOSPHATASE"/>
    <property type="match status" value="1"/>
</dbReference>
<dbReference type="Pfam" id="PF13175">
    <property type="entry name" value="AAA_15"/>
    <property type="match status" value="1"/>
</dbReference>
<feature type="domain" description="Endonuclease GajA/Old nuclease/RecF-like AAA" evidence="1">
    <location>
        <begin position="1"/>
        <end position="378"/>
    </location>
</feature>
<proteinExistence type="predicted"/>
<dbReference type="Proteomes" id="UP000177068">
    <property type="component" value="Unassembled WGS sequence"/>
</dbReference>
<evidence type="ECO:0000259" key="1">
    <source>
        <dbReference type="Pfam" id="PF13175"/>
    </source>
</evidence>
<dbReference type="Gene3D" id="3.40.50.300">
    <property type="entry name" value="P-loop containing nucleotide triphosphate hydrolases"/>
    <property type="match status" value="1"/>
</dbReference>
<dbReference type="PANTHER" id="PTHR43581:SF2">
    <property type="entry name" value="EXCINUCLEASE ATPASE SUBUNIT"/>
    <property type="match status" value="1"/>
</dbReference>
<sequence length="606" mass="68452">MKLKSFRIKHYKSIQDTGDVLLDKGRIAVFAGQNESGKSSVLEALNSFEQGSFNQDSVPFDFEDAAQEVSCTYEIEDSDSDFWEEIESGVAEDYKLERGDLGSILDIAKLKKSIKEFTITRSTDLKSDHKVQIAVNDSAFQIIRASVREEEVTSEVKKEDGTTETKTENKKAVDLSDEDNAAIADILWRNSPKIILFNDFCDLLPDKFSIADLKADKKDAAGYKAVKNFEKISKVNFLELFKLDDLKRDSKEEKHNEAISVDFTKAWRQKIHGDNKVTLAYKFEKRDTEETSFVLFYVETKDKQKIRPRMRSKGLIWFLSFWMELEASSSDSSLIILADEPGLYLHIRAQADILEVFEKLATKEGHQILYSTHSPNLIKVDHLERISLVINDSAKGTIVEGITTSKIDSQNKQDALQPVANAIGFSASDFALPNKKNTILEGVSDYFYYLGMRKLLKRKEDYAFVPGIGVRKQGTLVSFCLGYGLEWVAVFDDDSTRGKDSQKTFGEIKERLFSGNEVLAATKMYVTKGVSSVENMFTPSDMKLVDNKLVVKTTAAESIGDKRKVIFAKSFFEKVESGEITKKKLSTTTVDNFNKVFDWIDTNLGL</sequence>
<dbReference type="SUPFAM" id="SSF52540">
    <property type="entry name" value="P-loop containing nucleoside triphosphate hydrolases"/>
    <property type="match status" value="1"/>
</dbReference>
<comment type="caution">
    <text evidence="2">The sequence shown here is derived from an EMBL/GenBank/DDBJ whole genome shotgun (WGS) entry which is preliminary data.</text>
</comment>